<reference evidence="3" key="1">
    <citation type="journal article" date="2015" name="Genome Announc.">
        <title>Draft Genome Sequences of Anaerolinea thermolimosa IMO-1, Bellilinea caldifistulae GOMI-1, Leptolinea tardivitalis YMTK-2, Levilinea saccharolytica KIBI-1, Longilinea arvoryzae KOME-1, Previously Described as Members of the Class Anaerolineae (Chloroflexi).</title>
        <authorList>
            <person name="Matsuura N."/>
            <person name="Tourlousse M.D."/>
            <person name="Ohashi A."/>
            <person name="Hugenholtz P."/>
            <person name="Sekiguchi Y."/>
        </authorList>
    </citation>
    <scope>NUCLEOTIDE SEQUENCE</scope>
    <source>
        <strain evidence="3">KIBI-1</strain>
    </source>
</reference>
<protein>
    <recommendedName>
        <fullName evidence="2">FixG C-terminal immunoglobulin-like domain-containing protein</fullName>
    </recommendedName>
</protein>
<dbReference type="Gene3D" id="2.60.40.10">
    <property type="entry name" value="Immunoglobulins"/>
    <property type="match status" value="1"/>
</dbReference>
<feature type="domain" description="FixG C-terminal immunoglobulin-like" evidence="2">
    <location>
        <begin position="57"/>
        <end position="132"/>
    </location>
</feature>
<dbReference type="AlphaFoldDB" id="A0A0M8JQB3"/>
<proteinExistence type="predicted"/>
<keyword evidence="1" id="KW-0732">Signal</keyword>
<evidence type="ECO:0000256" key="1">
    <source>
        <dbReference type="SAM" id="SignalP"/>
    </source>
</evidence>
<evidence type="ECO:0000259" key="2">
    <source>
        <dbReference type="Pfam" id="PF11614"/>
    </source>
</evidence>
<organism evidence="3">
    <name type="scientific">Levilinea saccharolytica</name>
    <dbReference type="NCBI Taxonomy" id="229921"/>
    <lineage>
        <taxon>Bacteria</taxon>
        <taxon>Bacillati</taxon>
        <taxon>Chloroflexota</taxon>
        <taxon>Anaerolineae</taxon>
        <taxon>Anaerolineales</taxon>
        <taxon>Anaerolineaceae</taxon>
        <taxon>Levilinea</taxon>
    </lineage>
</organism>
<dbReference type="EMBL" id="DF967975">
    <property type="protein sequence ID" value="GAP19459.1"/>
    <property type="molecule type" value="Genomic_DNA"/>
</dbReference>
<gene>
    <name evidence="3" type="ORF">LSAC_03361</name>
</gene>
<dbReference type="InterPro" id="IPR032879">
    <property type="entry name" value="FixG_C"/>
</dbReference>
<sequence length="143" mass="14292">MNVRTQLWKLSIFASILALLLTGTLRAPAQAAPLAAPGVTLAVDKTARTNLPGSLLTYTLTLTNTGDAADTFSLTLSSTEWGAGLSQSSLSLEAGAAGNATASVTIPENAVDGASQSFKVTAVSGLDGSVSASVNVTGSARIP</sequence>
<dbReference type="RefSeq" id="WP_201798268.1">
    <property type="nucleotide sequence ID" value="NZ_BBXZ01000177.1"/>
</dbReference>
<dbReference type="Pfam" id="PF11614">
    <property type="entry name" value="FixG_C"/>
    <property type="match status" value="1"/>
</dbReference>
<feature type="chain" id="PRO_5005817634" description="FixG C-terminal immunoglobulin-like domain-containing protein" evidence="1">
    <location>
        <begin position="32"/>
        <end position="143"/>
    </location>
</feature>
<name>A0A0M8JQB3_9CHLR</name>
<feature type="non-terminal residue" evidence="3">
    <location>
        <position position="143"/>
    </location>
</feature>
<dbReference type="InterPro" id="IPR013783">
    <property type="entry name" value="Ig-like_fold"/>
</dbReference>
<feature type="signal peptide" evidence="1">
    <location>
        <begin position="1"/>
        <end position="31"/>
    </location>
</feature>
<evidence type="ECO:0000313" key="3">
    <source>
        <dbReference type="EMBL" id="GAP19459.1"/>
    </source>
</evidence>
<accession>A0A0M8JQB3</accession>